<dbReference type="SUPFAM" id="SSF52821">
    <property type="entry name" value="Rhodanese/Cell cycle control phosphatase"/>
    <property type="match status" value="2"/>
</dbReference>
<keyword evidence="2" id="KW-0677">Repeat</keyword>
<evidence type="ECO:0000256" key="3">
    <source>
        <dbReference type="SAM" id="MobiDB-lite"/>
    </source>
</evidence>
<feature type="region of interest" description="Disordered" evidence="3">
    <location>
        <begin position="98"/>
        <end position="117"/>
    </location>
</feature>
<feature type="domain" description="Rhodanese" evidence="4">
    <location>
        <begin position="151"/>
        <end position="247"/>
    </location>
</feature>
<comment type="caution">
    <text evidence="5">The sequence shown here is derived from an EMBL/GenBank/DDBJ whole genome shotgun (WGS) entry which is preliminary data.</text>
</comment>
<dbReference type="PANTHER" id="PTHR11364:SF27">
    <property type="entry name" value="SULFURTRANSFERASE"/>
    <property type="match status" value="1"/>
</dbReference>
<organism evidence="5 6">
    <name type="scientific">Streptomyces phaeofaciens</name>
    <dbReference type="NCBI Taxonomy" id="68254"/>
    <lineage>
        <taxon>Bacteria</taxon>
        <taxon>Bacillati</taxon>
        <taxon>Actinomycetota</taxon>
        <taxon>Actinomycetes</taxon>
        <taxon>Kitasatosporales</taxon>
        <taxon>Streptomycetaceae</taxon>
        <taxon>Streptomyces</taxon>
    </lineage>
</organism>
<proteinExistence type="predicted"/>
<feature type="domain" description="Rhodanese" evidence="4">
    <location>
        <begin position="308"/>
        <end position="407"/>
    </location>
</feature>
<keyword evidence="6" id="KW-1185">Reference proteome</keyword>
<dbReference type="Gene3D" id="3.40.250.10">
    <property type="entry name" value="Rhodanese-like domain"/>
    <property type="match status" value="2"/>
</dbReference>
<dbReference type="InterPro" id="IPR001763">
    <property type="entry name" value="Rhodanese-like_dom"/>
</dbReference>
<dbReference type="PROSITE" id="PS50206">
    <property type="entry name" value="RHODANESE_3"/>
    <property type="match status" value="2"/>
</dbReference>
<dbReference type="CDD" id="cd01448">
    <property type="entry name" value="TST_Repeat_1"/>
    <property type="match status" value="1"/>
</dbReference>
<accession>A0A918HNL8</accession>
<protein>
    <recommendedName>
        <fullName evidence="4">Rhodanese domain-containing protein</fullName>
    </recommendedName>
</protein>
<evidence type="ECO:0000259" key="4">
    <source>
        <dbReference type="PROSITE" id="PS50206"/>
    </source>
</evidence>
<gene>
    <name evidence="5" type="ORF">GCM10010226_68230</name>
</gene>
<feature type="compositionally biased region" description="Low complexity" evidence="3">
    <location>
        <begin position="250"/>
        <end position="264"/>
    </location>
</feature>
<dbReference type="InterPro" id="IPR036873">
    <property type="entry name" value="Rhodanese-like_dom_sf"/>
</dbReference>
<dbReference type="Proteomes" id="UP000646776">
    <property type="component" value="Unassembled WGS sequence"/>
</dbReference>
<sequence length="415" mass="43151">MSSLYMKRMLAYTLWIRTRLLPSPHGTDTLPGQAGPRRDPCRIPAVIPTPVPSAGLLERRRMNLGTSVAHREGVLIDASELAGLLTAARLLPADPRQAGSAAAHAPDSGEASGPVPDPVTVAVPVPVLVLDATVALSSPAHDGDYRAASGADAWAGAHIPGSRHVDLLTTFTDPTAPYHFAHPSRDTTRRELASLGADERTTVVLYDQGSLQWAARLWWVLRDAGVRARVLDGGLPAWTDAGLPVASLTTASSAAPSGGTARPPTGEPFPRAAAGDDTRPSLWIDKDGARTVSEGRASGILVCALGAAHFEGTTPTRYSRRGRIPGSVSLPAQDFLDGDGRLLADPDLSARAARLPDRNAGPVVLYCGGGISASLSALALTLAGVDSLVMYDGSLEEWTADPALPLLTGVARGAV</sequence>
<dbReference type="GO" id="GO:0004792">
    <property type="term" value="F:thiosulfate-cyanide sulfurtransferase activity"/>
    <property type="evidence" value="ECO:0007669"/>
    <property type="project" value="TreeGrafter"/>
</dbReference>
<evidence type="ECO:0000256" key="2">
    <source>
        <dbReference type="ARBA" id="ARBA00022737"/>
    </source>
</evidence>
<dbReference type="SMART" id="SM00450">
    <property type="entry name" value="RHOD"/>
    <property type="match status" value="2"/>
</dbReference>
<reference evidence="5" key="1">
    <citation type="journal article" date="2014" name="Int. J. Syst. Evol. Microbiol.">
        <title>Complete genome sequence of Corynebacterium casei LMG S-19264T (=DSM 44701T), isolated from a smear-ripened cheese.</title>
        <authorList>
            <consortium name="US DOE Joint Genome Institute (JGI-PGF)"/>
            <person name="Walter F."/>
            <person name="Albersmeier A."/>
            <person name="Kalinowski J."/>
            <person name="Ruckert C."/>
        </authorList>
    </citation>
    <scope>NUCLEOTIDE SEQUENCE</scope>
    <source>
        <strain evidence="5">JCM 4125</strain>
    </source>
</reference>
<dbReference type="PANTHER" id="PTHR11364">
    <property type="entry name" value="THIOSULFATE SULFERTANSFERASE"/>
    <property type="match status" value="1"/>
</dbReference>
<evidence type="ECO:0000256" key="1">
    <source>
        <dbReference type="ARBA" id="ARBA00022679"/>
    </source>
</evidence>
<dbReference type="InterPro" id="IPR045078">
    <property type="entry name" value="TST/MPST-like"/>
</dbReference>
<dbReference type="AlphaFoldDB" id="A0A918HNL8"/>
<reference evidence="5" key="2">
    <citation type="submission" date="2020-09" db="EMBL/GenBank/DDBJ databases">
        <authorList>
            <person name="Sun Q."/>
            <person name="Ohkuma M."/>
        </authorList>
    </citation>
    <scope>NUCLEOTIDE SEQUENCE</scope>
    <source>
        <strain evidence="5">JCM 4125</strain>
    </source>
</reference>
<keyword evidence="1" id="KW-0808">Transferase</keyword>
<evidence type="ECO:0000313" key="6">
    <source>
        <dbReference type="Proteomes" id="UP000646776"/>
    </source>
</evidence>
<evidence type="ECO:0000313" key="5">
    <source>
        <dbReference type="EMBL" id="GGT80088.1"/>
    </source>
</evidence>
<feature type="region of interest" description="Disordered" evidence="3">
    <location>
        <begin position="250"/>
        <end position="280"/>
    </location>
</feature>
<name>A0A918HNL8_9ACTN</name>
<dbReference type="Pfam" id="PF00581">
    <property type="entry name" value="Rhodanese"/>
    <property type="match status" value="2"/>
</dbReference>
<dbReference type="EMBL" id="BMSA01000025">
    <property type="protein sequence ID" value="GGT80088.1"/>
    <property type="molecule type" value="Genomic_DNA"/>
</dbReference>